<dbReference type="AlphaFoldDB" id="A0A1I7Z1M4"/>
<reference evidence="2" key="1">
    <citation type="submission" date="2016-11" db="UniProtKB">
        <authorList>
            <consortium name="WormBaseParasite"/>
        </authorList>
    </citation>
    <scope>IDENTIFICATION</scope>
</reference>
<dbReference type="Proteomes" id="UP000095287">
    <property type="component" value="Unplaced"/>
</dbReference>
<accession>A0A1I7Z1M4</accession>
<proteinExistence type="predicted"/>
<protein>
    <submittedName>
        <fullName evidence="2">FBA_2 domain-containing protein</fullName>
    </submittedName>
</protein>
<evidence type="ECO:0000313" key="1">
    <source>
        <dbReference type="Proteomes" id="UP000095287"/>
    </source>
</evidence>
<dbReference type="WBParaSite" id="L893_g21863.t1">
    <property type="protein sequence ID" value="L893_g21863.t1"/>
    <property type="gene ID" value="L893_g21863"/>
</dbReference>
<evidence type="ECO:0000313" key="2">
    <source>
        <dbReference type="WBParaSite" id="L893_g21863.t1"/>
    </source>
</evidence>
<keyword evidence="1" id="KW-1185">Reference proteome</keyword>
<organism evidence="1 2">
    <name type="scientific">Steinernema glaseri</name>
    <dbReference type="NCBI Taxonomy" id="37863"/>
    <lineage>
        <taxon>Eukaryota</taxon>
        <taxon>Metazoa</taxon>
        <taxon>Ecdysozoa</taxon>
        <taxon>Nematoda</taxon>
        <taxon>Chromadorea</taxon>
        <taxon>Rhabditida</taxon>
        <taxon>Tylenchina</taxon>
        <taxon>Panagrolaimomorpha</taxon>
        <taxon>Strongyloidoidea</taxon>
        <taxon>Steinernematidae</taxon>
        <taxon>Steinernema</taxon>
    </lineage>
</organism>
<name>A0A1I7Z1M4_9BILA</name>
<sequence length="296" mass="35038">MFRTTDTPLLPRTITYEILKNANSNFESTMQVSEEWKYLMESILDVKYNLYLTMEEQEQWAYYYSGNPALEGHQYKEIGTLAQLDDQQCERLGELRIVGLAIPNGIYAVDFREDSPTIRFQFKKLDVVSHHGDLDMLPKIVQTDFKEISMSYSSASKCFPLPATLKKLHLNDFCFREEDSQQEFLSFVQNMTWEEISVLNLWGEKLLKGNTTSLERVVIEAWREAEDPQLNLFQSDVLQEEEWRTFFEEIQHRGRMIDQNTLHIDHKRLKKTLCITVEHFYSNVLEPERRVHMRCL</sequence>